<dbReference type="AlphaFoldDB" id="A0A4R5CZ29"/>
<evidence type="ECO:0008006" key="4">
    <source>
        <dbReference type="Google" id="ProtNLM"/>
    </source>
</evidence>
<dbReference type="EMBL" id="SMFO01000008">
    <property type="protein sequence ID" value="TDE03235.1"/>
    <property type="molecule type" value="Genomic_DNA"/>
</dbReference>
<sequence length="129" mass="14407">MRKITCLIVVLLSIISCSSESSSTKNNSIIGKWNWVESSGGIDGRTETPKSTGKTIQLEISNSKIKKYINEALVSETAYTIQTGTSIFGGEKKLIVYENDGKQSFSRADNKLFLNDECYDCFQNKYVKE</sequence>
<dbReference type="PROSITE" id="PS51257">
    <property type="entry name" value="PROKAR_LIPOPROTEIN"/>
    <property type="match status" value="1"/>
</dbReference>
<evidence type="ECO:0000313" key="3">
    <source>
        <dbReference type="Proteomes" id="UP000294597"/>
    </source>
</evidence>
<dbReference type="RefSeq" id="WP_132111628.1">
    <property type="nucleotide sequence ID" value="NZ_SMFO01000008.1"/>
</dbReference>
<evidence type="ECO:0000256" key="1">
    <source>
        <dbReference type="SAM" id="SignalP"/>
    </source>
</evidence>
<comment type="caution">
    <text evidence="2">The sequence shown here is derived from an EMBL/GenBank/DDBJ whole genome shotgun (WGS) entry which is preliminary data.</text>
</comment>
<evidence type="ECO:0000313" key="2">
    <source>
        <dbReference type="EMBL" id="TDE03235.1"/>
    </source>
</evidence>
<reference evidence="2 3" key="1">
    <citation type="submission" date="2019-03" db="EMBL/GenBank/DDBJ databases">
        <title>Flavobacterium TSA-D2 sp. nov., isolated from arctic soil.</title>
        <authorList>
            <person name="Chaudhary D.K."/>
        </authorList>
    </citation>
    <scope>NUCLEOTIDE SEQUENCE [LARGE SCALE GENOMIC DNA]</scope>
    <source>
        <strain evidence="2 3">TSA-D2</strain>
    </source>
</reference>
<protein>
    <recommendedName>
        <fullName evidence="4">Lipocalin-like domain-containing protein</fullName>
    </recommendedName>
</protein>
<keyword evidence="3" id="KW-1185">Reference proteome</keyword>
<gene>
    <name evidence="2" type="ORF">E0F98_11615</name>
</gene>
<feature type="chain" id="PRO_5020663650" description="Lipocalin-like domain-containing protein" evidence="1">
    <location>
        <begin position="22"/>
        <end position="129"/>
    </location>
</feature>
<proteinExistence type="predicted"/>
<keyword evidence="1" id="KW-0732">Signal</keyword>
<name>A0A4R5CZ29_9FLAO</name>
<accession>A0A4R5CZ29</accession>
<organism evidence="2 3">
    <name type="scientific">Flavobacterium hiemivividum</name>
    <dbReference type="NCBI Taxonomy" id="2541734"/>
    <lineage>
        <taxon>Bacteria</taxon>
        <taxon>Pseudomonadati</taxon>
        <taxon>Bacteroidota</taxon>
        <taxon>Flavobacteriia</taxon>
        <taxon>Flavobacteriales</taxon>
        <taxon>Flavobacteriaceae</taxon>
        <taxon>Flavobacterium</taxon>
    </lineage>
</organism>
<dbReference type="Proteomes" id="UP000294597">
    <property type="component" value="Unassembled WGS sequence"/>
</dbReference>
<feature type="signal peptide" evidence="1">
    <location>
        <begin position="1"/>
        <end position="21"/>
    </location>
</feature>